<sequence length="261" mass="29503">MEINNVQKSNSRLLPAIVIGLAIILTAWILGNSFKNRNENLDSISVVGLGTKDFVSDEILWTASFSVKNYDIKEAYNKMKSDQKIVSDFFIEKGFKASDFSFGAVNFNKSFREIRKENPENPYQNQYEQVFDGYEAYQTITFKTQKNPELMKKIEDVSSKTSELINSGIELTSNPIQYTYSDLPSLKQSLIESATKDARERAIKIIETGDGNLGKLKNASMGVFQITGQGSTEDFSYGGIYDTYSKNKTARITVRLEYELD</sequence>
<keyword evidence="1" id="KW-1133">Transmembrane helix</keyword>
<protein>
    <submittedName>
        <fullName evidence="2">SIMPL domain-containing protein</fullName>
    </submittedName>
</protein>
<evidence type="ECO:0000256" key="1">
    <source>
        <dbReference type="SAM" id="Phobius"/>
    </source>
</evidence>
<comment type="caution">
    <text evidence="2">The sequence shown here is derived from an EMBL/GenBank/DDBJ whole genome shotgun (WGS) entry which is preliminary data.</text>
</comment>
<feature type="transmembrane region" description="Helical" evidence="1">
    <location>
        <begin position="12"/>
        <end position="31"/>
    </location>
</feature>
<dbReference type="PANTHER" id="PTHR34387:SF2">
    <property type="entry name" value="SLR1258 PROTEIN"/>
    <property type="match status" value="1"/>
</dbReference>
<dbReference type="RefSeq" id="WP_379738670.1">
    <property type="nucleotide sequence ID" value="NZ_JBHSGW010000003.1"/>
</dbReference>
<dbReference type="InterPro" id="IPR007497">
    <property type="entry name" value="SIMPL/DUF541"/>
</dbReference>
<name>A0ABV9P5X9_9FLAO</name>
<dbReference type="PANTHER" id="PTHR34387">
    <property type="entry name" value="SLR1258 PROTEIN"/>
    <property type="match status" value="1"/>
</dbReference>
<dbReference type="EMBL" id="JBHSGW010000003">
    <property type="protein sequence ID" value="MFC4739349.1"/>
    <property type="molecule type" value="Genomic_DNA"/>
</dbReference>
<evidence type="ECO:0000313" key="2">
    <source>
        <dbReference type="EMBL" id="MFC4739349.1"/>
    </source>
</evidence>
<gene>
    <name evidence="2" type="ORF">ACFO3U_05025</name>
</gene>
<dbReference type="Proteomes" id="UP001595885">
    <property type="component" value="Unassembled WGS sequence"/>
</dbReference>
<keyword evidence="1" id="KW-0472">Membrane</keyword>
<evidence type="ECO:0000313" key="3">
    <source>
        <dbReference type="Proteomes" id="UP001595885"/>
    </source>
</evidence>
<keyword evidence="3" id="KW-1185">Reference proteome</keyword>
<dbReference type="InterPro" id="IPR016907">
    <property type="entry name" value="UCP029033"/>
</dbReference>
<proteinExistence type="predicted"/>
<dbReference type="PIRSF" id="PIRSF029033">
    <property type="entry name" value="UCP029033"/>
    <property type="match status" value="1"/>
</dbReference>
<dbReference type="Gene3D" id="3.30.70.2970">
    <property type="entry name" value="Protein of unknown function (DUF541), domain 2"/>
    <property type="match status" value="1"/>
</dbReference>
<dbReference type="Pfam" id="PF04402">
    <property type="entry name" value="SIMPL"/>
    <property type="match status" value="1"/>
</dbReference>
<organism evidence="2 3">
    <name type="scientific">Flavobacterium ponti</name>
    <dbReference type="NCBI Taxonomy" id="665133"/>
    <lineage>
        <taxon>Bacteria</taxon>
        <taxon>Pseudomonadati</taxon>
        <taxon>Bacteroidota</taxon>
        <taxon>Flavobacteriia</taxon>
        <taxon>Flavobacteriales</taxon>
        <taxon>Flavobacteriaceae</taxon>
        <taxon>Flavobacterium</taxon>
    </lineage>
</organism>
<keyword evidence="1" id="KW-0812">Transmembrane</keyword>
<reference evidence="3" key="1">
    <citation type="journal article" date="2019" name="Int. J. Syst. Evol. Microbiol.">
        <title>The Global Catalogue of Microorganisms (GCM) 10K type strain sequencing project: providing services to taxonomists for standard genome sequencing and annotation.</title>
        <authorList>
            <consortium name="The Broad Institute Genomics Platform"/>
            <consortium name="The Broad Institute Genome Sequencing Center for Infectious Disease"/>
            <person name="Wu L."/>
            <person name="Ma J."/>
        </authorList>
    </citation>
    <scope>NUCLEOTIDE SEQUENCE [LARGE SCALE GENOMIC DNA]</scope>
    <source>
        <strain evidence="3">CCUG 50349</strain>
    </source>
</reference>
<dbReference type="InterPro" id="IPR052022">
    <property type="entry name" value="26kDa_periplasmic_antigen"/>
</dbReference>
<accession>A0ABV9P5X9</accession>